<dbReference type="AlphaFoldDB" id="A0A3G9GE61"/>
<dbReference type="Proteomes" id="UP000198290">
    <property type="component" value="Chromosome"/>
</dbReference>
<dbReference type="PANTHER" id="PTHR21017">
    <property type="entry name" value="NIPSNAP-RELATED"/>
    <property type="match status" value="1"/>
</dbReference>
<reference evidence="4" key="1">
    <citation type="journal article" date="2017" name="Biotechnol. Biofuels">
        <title>Evaluation of environmental bacterial communities as a factor affecting the growth of duckweed Lemna minor.</title>
        <authorList>
            <person name="Ishizawa H."/>
            <person name="Kuroda M."/>
            <person name="Morikawa M."/>
            <person name="Ike M."/>
        </authorList>
    </citation>
    <scope>NUCLEOTIDE SEQUENCE [LARGE SCALE GENOMIC DNA]</scope>
    <source>
        <strain evidence="4">H3</strain>
    </source>
</reference>
<feature type="domain" description="NIPSNAP" evidence="2">
    <location>
        <begin position="14"/>
        <end position="85"/>
    </location>
</feature>
<accession>A0A3G9GE61</accession>
<dbReference type="Pfam" id="PF07978">
    <property type="entry name" value="NIPSNAP"/>
    <property type="match status" value="2"/>
</dbReference>
<evidence type="ECO:0000313" key="4">
    <source>
        <dbReference type="Proteomes" id="UP000198290"/>
    </source>
</evidence>
<dbReference type="STRING" id="332411.VI06_01070"/>
<dbReference type="InterPro" id="IPR011008">
    <property type="entry name" value="Dimeric_a/b-barrel"/>
</dbReference>
<name>A0A3G9GE61_9NEIS</name>
<keyword evidence="4" id="KW-1185">Reference proteome</keyword>
<dbReference type="InterPro" id="IPR012577">
    <property type="entry name" value="NIPSNAP"/>
</dbReference>
<dbReference type="SUPFAM" id="SSF54909">
    <property type="entry name" value="Dimeric alpha+beta barrel"/>
    <property type="match status" value="2"/>
</dbReference>
<proteinExistence type="inferred from homology"/>
<reference evidence="4" key="3">
    <citation type="journal article" date="2017" name="Plant Physiol. Biochem.">
        <title>Differential oxidative and antioxidative response of duckweed Lemna minor toward plant growth promoting/inhibiting bacteria.</title>
        <authorList>
            <person name="Ishizawa H."/>
            <person name="Kuroda M."/>
            <person name="Morikawa M."/>
            <person name="Ike M."/>
        </authorList>
    </citation>
    <scope>NUCLEOTIDE SEQUENCE [LARGE SCALE GENOMIC DNA]</scope>
    <source>
        <strain evidence="4">H3</strain>
    </source>
</reference>
<dbReference type="PANTHER" id="PTHR21017:SF17">
    <property type="entry name" value="PROTEIN NIPSNAP"/>
    <property type="match status" value="1"/>
</dbReference>
<evidence type="ECO:0000313" key="3">
    <source>
        <dbReference type="EMBL" id="BBF85755.1"/>
    </source>
</evidence>
<comment type="similarity">
    <text evidence="1">Belongs to the NipSnap family.</text>
</comment>
<gene>
    <name evidence="3" type="ORF">DLM_2140</name>
</gene>
<evidence type="ECO:0000256" key="1">
    <source>
        <dbReference type="ARBA" id="ARBA00005291"/>
    </source>
</evidence>
<dbReference type="EMBL" id="AP018823">
    <property type="protein sequence ID" value="BBF85755.1"/>
    <property type="molecule type" value="Genomic_DNA"/>
</dbReference>
<feature type="domain" description="NIPSNAP" evidence="2">
    <location>
        <begin position="122"/>
        <end position="217"/>
    </location>
</feature>
<evidence type="ECO:0000259" key="2">
    <source>
        <dbReference type="Pfam" id="PF07978"/>
    </source>
</evidence>
<protein>
    <submittedName>
        <fullName evidence="3">NIPSNAP domain containing protein</fullName>
    </submittedName>
</protein>
<reference evidence="3 4" key="2">
    <citation type="journal article" date="2017" name="Genome Announc.">
        <title>Draft genome sequence of Aquitalea magnusonii strain H3, a plant growth-promoting bacterium of duckweed Lemna minor.</title>
        <authorList>
            <person name="Ishizawa H."/>
            <person name="Kuroda M."/>
            <person name="Ike M."/>
        </authorList>
    </citation>
    <scope>NUCLEOTIDE SEQUENCE [LARGE SCALE GENOMIC DNA]</scope>
    <source>
        <strain evidence="3 4">H3</strain>
    </source>
</reference>
<dbReference type="KEGG" id="amah:DLM_2140"/>
<organism evidence="3 4">
    <name type="scientific">Aquitalea magnusonii</name>
    <dbReference type="NCBI Taxonomy" id="332411"/>
    <lineage>
        <taxon>Bacteria</taxon>
        <taxon>Pseudomonadati</taxon>
        <taxon>Pseudomonadota</taxon>
        <taxon>Betaproteobacteria</taxon>
        <taxon>Neisseriales</taxon>
        <taxon>Chromobacteriaceae</taxon>
        <taxon>Aquitalea</taxon>
    </lineage>
</organism>
<dbReference type="Gene3D" id="3.30.70.100">
    <property type="match status" value="2"/>
</dbReference>
<dbReference type="InterPro" id="IPR051557">
    <property type="entry name" value="NipSnap_domain"/>
</dbReference>
<sequence>MNIFNIKQGHTMYYELATLTLPFGTTAQAAQNVQAYTSDAAAGGELLGCWYSDIGQLNQLLVLRGFDSLAALEAEQQRTRLSADPYGCGSLATSIDRQAYQAFPWMAPLRPSSESGISGPVYEIRTYGIKTGGLQHTMDLWQEYLPPRSALSPCLVAMFALQGPLRFTNIWAYASVDERSRIRGEAVAAGIWPPKGGPAWLTTDMHSTIALPTAVSPLK</sequence>